<dbReference type="NCBIfam" id="TIGR00945">
    <property type="entry name" value="tatC"/>
    <property type="match status" value="1"/>
</dbReference>
<keyword evidence="5" id="KW-0811">Translocation</keyword>
<keyword evidence="5" id="KW-0813">Transport</keyword>
<dbReference type="GO" id="GO:0065002">
    <property type="term" value="P:intracellular protein transmembrane transport"/>
    <property type="evidence" value="ECO:0007669"/>
    <property type="project" value="TreeGrafter"/>
</dbReference>
<organism evidence="6 7">
    <name type="scientific">Dethiobacter alkaliphilus AHT 1</name>
    <dbReference type="NCBI Taxonomy" id="555088"/>
    <lineage>
        <taxon>Bacteria</taxon>
        <taxon>Bacillati</taxon>
        <taxon>Bacillota</taxon>
        <taxon>Dethiobacteria</taxon>
        <taxon>Dethiobacterales</taxon>
        <taxon>Dethiobacteraceae</taxon>
        <taxon>Dethiobacter</taxon>
    </lineage>
</organism>
<dbReference type="InterPro" id="IPR002033">
    <property type="entry name" value="TatC"/>
</dbReference>
<keyword evidence="4 5" id="KW-0472">Membrane</keyword>
<evidence type="ECO:0000313" key="6">
    <source>
        <dbReference type="EMBL" id="EEG77645.1"/>
    </source>
</evidence>
<keyword evidence="2 5" id="KW-0812">Transmembrane</keyword>
<dbReference type="PANTHER" id="PTHR30371">
    <property type="entry name" value="SEC-INDEPENDENT PROTEIN TRANSLOCASE PROTEIN TATC"/>
    <property type="match status" value="1"/>
</dbReference>
<gene>
    <name evidence="5" type="primary">tatC</name>
    <name evidence="6" type="ORF">DealDRAFT_1365</name>
</gene>
<dbReference type="STRING" id="555088.DealDRAFT_1365"/>
<name>C0GFV6_DETAL</name>
<evidence type="ECO:0000256" key="4">
    <source>
        <dbReference type="ARBA" id="ARBA00023136"/>
    </source>
</evidence>
<evidence type="ECO:0000256" key="5">
    <source>
        <dbReference type="HAMAP-Rule" id="MF_00902"/>
    </source>
</evidence>
<evidence type="ECO:0000256" key="3">
    <source>
        <dbReference type="ARBA" id="ARBA00022989"/>
    </source>
</evidence>
<dbReference type="GO" id="GO:0009977">
    <property type="term" value="F:proton motive force dependent protein transmembrane transporter activity"/>
    <property type="evidence" value="ECO:0007669"/>
    <property type="project" value="TreeGrafter"/>
</dbReference>
<keyword evidence="5" id="KW-1003">Cell membrane</keyword>
<dbReference type="EMBL" id="ACJM01000006">
    <property type="protein sequence ID" value="EEG77645.1"/>
    <property type="molecule type" value="Genomic_DNA"/>
</dbReference>
<comment type="caution">
    <text evidence="6">The sequence shown here is derived from an EMBL/GenBank/DDBJ whole genome shotgun (WGS) entry which is preliminary data.</text>
</comment>
<reference evidence="6 7" key="1">
    <citation type="submission" date="2009-02" db="EMBL/GenBank/DDBJ databases">
        <title>Sequencing of the draft genome and assembly of Dethiobacter alkaliphilus AHT 1.</title>
        <authorList>
            <consortium name="US DOE Joint Genome Institute (JGI-PGF)"/>
            <person name="Lucas S."/>
            <person name="Copeland A."/>
            <person name="Lapidus A."/>
            <person name="Glavina del Rio T."/>
            <person name="Dalin E."/>
            <person name="Tice H."/>
            <person name="Bruce D."/>
            <person name="Goodwin L."/>
            <person name="Pitluck S."/>
            <person name="Larimer F."/>
            <person name="Land M.L."/>
            <person name="Hauser L."/>
            <person name="Muyzer G."/>
        </authorList>
    </citation>
    <scope>NUCLEOTIDE SEQUENCE [LARGE SCALE GENOMIC DNA]</scope>
    <source>
        <strain evidence="6 7">AHT 1</strain>
    </source>
</reference>
<dbReference type="Proteomes" id="UP000006443">
    <property type="component" value="Unassembled WGS sequence"/>
</dbReference>
<dbReference type="OrthoDB" id="9777044at2"/>
<sequence>MSRKDMAVTLTEHLEEARKRLIICVVCIFVATVMSFSLVDLLRWILIRPAGHLDLIFVTPPEALMANIRLAFIAGLILSMPLILYQLLMFVVPGLHKQEKKLLIPAILAMVFFFALGVSFAYFTVFPFAIRFFMGFASDTVTPMFTISNYLTFATNFIFAFGVVFQLPIVFFVFGEPGNCGGAFFTQIQKACPAGDYSALSLSDPAGYCLPDYAGRPTDGSVRIGDFPGGCKPAKEKYGREPVISLVKSKAAHFFARLCVIV</sequence>
<dbReference type="PRINTS" id="PR01840">
    <property type="entry name" value="TATCFAMILY"/>
</dbReference>
<dbReference type="GO" id="GO:0033281">
    <property type="term" value="C:TAT protein transport complex"/>
    <property type="evidence" value="ECO:0007669"/>
    <property type="project" value="UniProtKB-UniRule"/>
</dbReference>
<dbReference type="GO" id="GO:0043953">
    <property type="term" value="P:protein transport by the Tat complex"/>
    <property type="evidence" value="ECO:0007669"/>
    <property type="project" value="UniProtKB-UniRule"/>
</dbReference>
<comment type="similarity">
    <text evidence="5">Belongs to the TatC family.</text>
</comment>
<keyword evidence="3 5" id="KW-1133">Transmembrane helix</keyword>
<accession>C0GFV6</accession>
<keyword evidence="5" id="KW-0653">Protein transport</keyword>
<proteinExistence type="inferred from homology"/>
<dbReference type="PANTHER" id="PTHR30371:SF0">
    <property type="entry name" value="SEC-INDEPENDENT PROTEIN TRANSLOCASE PROTEIN TATC, CHLOROPLASTIC-RELATED"/>
    <property type="match status" value="1"/>
</dbReference>
<comment type="function">
    <text evidence="5">Part of the twin-arginine translocation (Tat) system that transports large folded proteins containing a characteristic twin-arginine motif in their signal peptide across membranes.</text>
</comment>
<evidence type="ECO:0000256" key="2">
    <source>
        <dbReference type="ARBA" id="ARBA00022692"/>
    </source>
</evidence>
<keyword evidence="7" id="KW-1185">Reference proteome</keyword>
<comment type="subcellular location">
    <subcellularLocation>
        <location evidence="5">Cell membrane</location>
        <topology evidence="5">Multi-pass membrane protein</topology>
    </subcellularLocation>
    <subcellularLocation>
        <location evidence="1">Membrane</location>
        <topology evidence="1">Multi-pass membrane protein</topology>
    </subcellularLocation>
</comment>
<comment type="subunit">
    <text evidence="5">Forms a complex with TatA.</text>
</comment>
<dbReference type="Pfam" id="PF00902">
    <property type="entry name" value="TatC"/>
    <property type="match status" value="1"/>
</dbReference>
<protein>
    <recommendedName>
        <fullName evidence="5">Sec-independent protein translocase protein TatC</fullName>
    </recommendedName>
</protein>
<dbReference type="eggNOG" id="COG0805">
    <property type="taxonomic scope" value="Bacteria"/>
</dbReference>
<dbReference type="AlphaFoldDB" id="C0GFV6"/>
<evidence type="ECO:0000313" key="7">
    <source>
        <dbReference type="Proteomes" id="UP000006443"/>
    </source>
</evidence>
<dbReference type="HAMAP" id="MF_00902">
    <property type="entry name" value="TatC"/>
    <property type="match status" value="1"/>
</dbReference>
<evidence type="ECO:0000256" key="1">
    <source>
        <dbReference type="ARBA" id="ARBA00004141"/>
    </source>
</evidence>